<dbReference type="PANTHER" id="PTHR35272">
    <property type="entry name" value="THIOL:DISULFIDE INTERCHANGE PROTEIN DSBC-RELATED"/>
    <property type="match status" value="1"/>
</dbReference>
<dbReference type="PANTHER" id="PTHR35272:SF3">
    <property type="entry name" value="THIOL:DISULFIDE INTERCHANGE PROTEIN DSBC"/>
    <property type="match status" value="1"/>
</dbReference>
<dbReference type="Proteomes" id="UP000247555">
    <property type="component" value="Unassembled WGS sequence"/>
</dbReference>
<gene>
    <name evidence="10" type="ORF">DFR34_12539</name>
</gene>
<proteinExistence type="inferred from homology"/>
<dbReference type="SUPFAM" id="SSF52833">
    <property type="entry name" value="Thioredoxin-like"/>
    <property type="match status" value="1"/>
</dbReference>
<dbReference type="Gene3D" id="3.10.450.70">
    <property type="entry name" value="Disulphide bond isomerase, DsbC/G, N-terminal"/>
    <property type="match status" value="1"/>
</dbReference>
<dbReference type="Gene3D" id="3.40.30.10">
    <property type="entry name" value="Glutaredoxin"/>
    <property type="match status" value="1"/>
</dbReference>
<dbReference type="Pfam" id="PF10411">
    <property type="entry name" value="DsbC_N"/>
    <property type="match status" value="1"/>
</dbReference>
<evidence type="ECO:0000259" key="9">
    <source>
        <dbReference type="Pfam" id="PF13098"/>
    </source>
</evidence>
<feature type="chain" id="PRO_5016192304" description="Thiol:disulfide interchange protein" evidence="7">
    <location>
        <begin position="25"/>
        <end position="241"/>
    </location>
</feature>
<dbReference type="EMBL" id="QJKI01000025">
    <property type="protein sequence ID" value="PXX75802.1"/>
    <property type="molecule type" value="Genomic_DNA"/>
</dbReference>
<feature type="domain" description="Thioredoxin-like fold" evidence="9">
    <location>
        <begin position="115"/>
        <end position="238"/>
    </location>
</feature>
<dbReference type="InterPro" id="IPR033954">
    <property type="entry name" value="DiS-bond_Isoase_DsbC/G"/>
</dbReference>
<comment type="similarity">
    <text evidence="2 7">Belongs to the thioredoxin family. DsbC subfamily.</text>
</comment>
<comment type="caution">
    <text evidence="10">The sequence shown here is derived from an EMBL/GenBank/DDBJ whole genome shotgun (WGS) entry which is preliminary data.</text>
</comment>
<dbReference type="RefSeq" id="WP_110391837.1">
    <property type="nucleotide sequence ID" value="NZ_QJKI01000025.1"/>
</dbReference>
<keyword evidence="3 7" id="KW-0732">Signal</keyword>
<keyword evidence="11" id="KW-1185">Reference proteome</keyword>
<accession>A0A318KT00</accession>
<dbReference type="CDD" id="cd03020">
    <property type="entry name" value="DsbA_DsbC_DsbG"/>
    <property type="match status" value="1"/>
</dbReference>
<keyword evidence="4 7" id="KW-0574">Periplasm</keyword>
<feature type="signal peptide" evidence="7">
    <location>
        <begin position="1"/>
        <end position="24"/>
    </location>
</feature>
<reference evidence="10 11" key="1">
    <citation type="submission" date="2018-05" db="EMBL/GenBank/DDBJ databases">
        <title>Genomic Encyclopedia of Type Strains, Phase IV (KMG-IV): sequencing the most valuable type-strain genomes for metagenomic binning, comparative biology and taxonomic classification.</title>
        <authorList>
            <person name="Goeker M."/>
        </authorList>
    </citation>
    <scope>NUCLEOTIDE SEQUENCE [LARGE SCALE GENOMIC DNA]</scope>
    <source>
        <strain evidence="10 11">DSM 29661</strain>
    </source>
</reference>
<protein>
    <recommendedName>
        <fullName evidence="7">Thiol:disulfide interchange protein</fullName>
    </recommendedName>
</protein>
<sequence>MTFSFRPLALALASFSLLACTAQAADDSDAVKKAFAKQFPERKVLSVAPTSMKGVYEVVMPGRQIVYTDARAEHLLVGELIDVKKRESLTEKRMNQLSKVDWKQLPLEQAIKEVRGQGRRQLAVFSDPDCPFCKKLEATLAQLDDVTIYTFLFPLAELHPDAPRKSAQIWCANDRAEAWTQFMRKGIAPQGAGDCDTPIAKLQTLGQQLGISGTPALIFPNGQLVPGAIGKEDIEKLLGAR</sequence>
<dbReference type="Pfam" id="PF13098">
    <property type="entry name" value="Thioredoxin_2"/>
    <property type="match status" value="1"/>
</dbReference>
<dbReference type="PROSITE" id="PS51257">
    <property type="entry name" value="PROKAR_LIPOPROTEIN"/>
    <property type="match status" value="1"/>
</dbReference>
<evidence type="ECO:0000313" key="10">
    <source>
        <dbReference type="EMBL" id="PXX75802.1"/>
    </source>
</evidence>
<dbReference type="InterPro" id="IPR012336">
    <property type="entry name" value="Thioredoxin-like_fold"/>
</dbReference>
<evidence type="ECO:0000256" key="6">
    <source>
        <dbReference type="ARBA" id="ARBA00023284"/>
    </source>
</evidence>
<dbReference type="SUPFAM" id="SSF54423">
    <property type="entry name" value="DsbC/DsbG N-terminal domain-like"/>
    <property type="match status" value="1"/>
</dbReference>
<comment type="function">
    <text evidence="7">Required for disulfide bond formation in some periplasmic proteins. Acts by transferring its disulfide bond to other proteins and is reduced in the process.</text>
</comment>
<dbReference type="GO" id="GO:0042597">
    <property type="term" value="C:periplasmic space"/>
    <property type="evidence" value="ECO:0007669"/>
    <property type="project" value="UniProtKB-SubCell"/>
</dbReference>
<dbReference type="InterPro" id="IPR051470">
    <property type="entry name" value="Thiol:disulfide_interchange"/>
</dbReference>
<evidence type="ECO:0000256" key="2">
    <source>
        <dbReference type="ARBA" id="ARBA00009813"/>
    </source>
</evidence>
<dbReference type="InterPro" id="IPR018950">
    <property type="entry name" value="DiS-bond_isomerase_DsbC/G_N"/>
</dbReference>
<dbReference type="InterPro" id="IPR009094">
    <property type="entry name" value="DiS-bond_isomerase_DsbC/G_N_sf"/>
</dbReference>
<evidence type="ECO:0000256" key="7">
    <source>
        <dbReference type="RuleBase" id="RU364038"/>
    </source>
</evidence>
<evidence type="ECO:0000256" key="5">
    <source>
        <dbReference type="ARBA" id="ARBA00023157"/>
    </source>
</evidence>
<evidence type="ECO:0000256" key="1">
    <source>
        <dbReference type="ARBA" id="ARBA00004418"/>
    </source>
</evidence>
<dbReference type="AlphaFoldDB" id="A0A318KT00"/>
<keyword evidence="6 7" id="KW-0676">Redox-active center</keyword>
<dbReference type="InterPro" id="IPR036249">
    <property type="entry name" value="Thioredoxin-like_sf"/>
</dbReference>
<evidence type="ECO:0000256" key="4">
    <source>
        <dbReference type="ARBA" id="ARBA00022764"/>
    </source>
</evidence>
<organism evidence="10 11">
    <name type="scientific">Rivihabitans pingtungensis</name>
    <dbReference type="NCBI Taxonomy" id="1054498"/>
    <lineage>
        <taxon>Bacteria</taxon>
        <taxon>Pseudomonadati</taxon>
        <taxon>Pseudomonadota</taxon>
        <taxon>Betaproteobacteria</taxon>
        <taxon>Neisseriales</taxon>
        <taxon>Aquaspirillaceae</taxon>
        <taxon>Rivihabitans</taxon>
    </lineage>
</organism>
<evidence type="ECO:0000259" key="8">
    <source>
        <dbReference type="Pfam" id="PF10411"/>
    </source>
</evidence>
<name>A0A318KT00_9NEIS</name>
<evidence type="ECO:0000256" key="3">
    <source>
        <dbReference type="ARBA" id="ARBA00022729"/>
    </source>
</evidence>
<keyword evidence="5" id="KW-1015">Disulfide bond</keyword>
<feature type="domain" description="Disulphide bond isomerase DsbC/G N-terminal" evidence="8">
    <location>
        <begin position="23"/>
        <end position="91"/>
    </location>
</feature>
<dbReference type="OrthoDB" id="12976at2"/>
<evidence type="ECO:0000313" key="11">
    <source>
        <dbReference type="Proteomes" id="UP000247555"/>
    </source>
</evidence>
<comment type="subcellular location">
    <subcellularLocation>
        <location evidence="1 7">Periplasm</location>
    </subcellularLocation>
</comment>